<dbReference type="AlphaFoldDB" id="C4Y706"/>
<dbReference type="InParanoid" id="C4Y706"/>
<dbReference type="Proteomes" id="UP000007703">
    <property type="component" value="Unassembled WGS sequence"/>
</dbReference>
<dbReference type="HOGENOM" id="CLU_1594352_0_0_1"/>
<sequence length="167" mass="19104">MDWISVDGLDYRLFVVVEHSVTRKRSWPHHMTIRQNDTSLCIDNKTCGFTCEAQFCIEVRDIREVHRYNALDNVCDGFTPSARIVGTRNVENWISAIRSIFRIAIRENSSLFCCTFSCSVGRFSLEIVHEKKKSTGEVAFYVGSDGLSSTSQESKNSWTAHRSNVWP</sequence>
<proteinExistence type="predicted"/>
<dbReference type="KEGG" id="clu:CLUG_03940"/>
<dbReference type="VEuPathDB" id="FungiDB:CLUG_03940"/>
<accession>C4Y706</accession>
<organism evidence="1 2">
    <name type="scientific">Clavispora lusitaniae (strain ATCC 42720)</name>
    <name type="common">Yeast</name>
    <name type="synonym">Candida lusitaniae</name>
    <dbReference type="NCBI Taxonomy" id="306902"/>
    <lineage>
        <taxon>Eukaryota</taxon>
        <taxon>Fungi</taxon>
        <taxon>Dikarya</taxon>
        <taxon>Ascomycota</taxon>
        <taxon>Saccharomycotina</taxon>
        <taxon>Pichiomycetes</taxon>
        <taxon>Metschnikowiaceae</taxon>
        <taxon>Clavispora</taxon>
    </lineage>
</organism>
<gene>
    <name evidence="1" type="ORF">CLUG_03940</name>
</gene>
<dbReference type="EMBL" id="CH408079">
    <property type="protein sequence ID" value="EEQ39813.1"/>
    <property type="molecule type" value="Genomic_DNA"/>
</dbReference>
<reference evidence="1 2" key="1">
    <citation type="journal article" date="2009" name="Nature">
        <title>Evolution of pathogenicity and sexual reproduction in eight Candida genomes.</title>
        <authorList>
            <person name="Butler G."/>
            <person name="Rasmussen M.D."/>
            <person name="Lin M.F."/>
            <person name="Santos M.A."/>
            <person name="Sakthikumar S."/>
            <person name="Munro C.A."/>
            <person name="Rheinbay E."/>
            <person name="Grabherr M."/>
            <person name="Forche A."/>
            <person name="Reedy J.L."/>
            <person name="Agrafioti I."/>
            <person name="Arnaud M.B."/>
            <person name="Bates S."/>
            <person name="Brown A.J."/>
            <person name="Brunke S."/>
            <person name="Costanzo M.C."/>
            <person name="Fitzpatrick D.A."/>
            <person name="de Groot P.W."/>
            <person name="Harris D."/>
            <person name="Hoyer L.L."/>
            <person name="Hube B."/>
            <person name="Klis F.M."/>
            <person name="Kodira C."/>
            <person name="Lennard N."/>
            <person name="Logue M.E."/>
            <person name="Martin R."/>
            <person name="Neiman A.M."/>
            <person name="Nikolaou E."/>
            <person name="Quail M.A."/>
            <person name="Quinn J."/>
            <person name="Santos M.C."/>
            <person name="Schmitzberger F.F."/>
            <person name="Sherlock G."/>
            <person name="Shah P."/>
            <person name="Silverstein K.A."/>
            <person name="Skrzypek M.S."/>
            <person name="Soll D."/>
            <person name="Staggs R."/>
            <person name="Stansfield I."/>
            <person name="Stumpf M.P."/>
            <person name="Sudbery P.E."/>
            <person name="Srikantha T."/>
            <person name="Zeng Q."/>
            <person name="Berman J."/>
            <person name="Berriman M."/>
            <person name="Heitman J."/>
            <person name="Gow N.A."/>
            <person name="Lorenz M.C."/>
            <person name="Birren B.W."/>
            <person name="Kellis M."/>
            <person name="Cuomo C.A."/>
        </authorList>
    </citation>
    <scope>NUCLEOTIDE SEQUENCE [LARGE SCALE GENOMIC DNA]</scope>
    <source>
        <strain evidence="1 2">ATCC 42720</strain>
    </source>
</reference>
<name>C4Y706_CLAL4</name>
<evidence type="ECO:0000313" key="2">
    <source>
        <dbReference type="Proteomes" id="UP000007703"/>
    </source>
</evidence>
<protein>
    <submittedName>
        <fullName evidence="1">Uncharacterized protein</fullName>
    </submittedName>
</protein>
<evidence type="ECO:0000313" key="1">
    <source>
        <dbReference type="EMBL" id="EEQ39813.1"/>
    </source>
</evidence>